<accession>U2YDU3</accession>
<reference evidence="1 2" key="1">
    <citation type="submission" date="2013-09" db="EMBL/GenBank/DDBJ databases">
        <title>Whole genome sequencing of Halarchaeum acidiphilum strain MH1-52-1.</title>
        <authorList>
            <person name="Shimane Y."/>
            <person name="Minegishi H."/>
            <person name="Nishi S."/>
            <person name="Echigo A."/>
            <person name="Shuto A."/>
            <person name="Konishi M."/>
            <person name="Ito T."/>
            <person name="Ohkuma M."/>
            <person name="Ohta Y."/>
            <person name="Nagano Y."/>
            <person name="Tsubouchi T."/>
            <person name="Mori K."/>
            <person name="Usui K."/>
            <person name="Kamekura M."/>
            <person name="Usami R."/>
            <person name="Takaki Y."/>
            <person name="Hatada Y."/>
        </authorList>
    </citation>
    <scope>NUCLEOTIDE SEQUENCE [LARGE SCALE GENOMIC DNA]</scope>
    <source>
        <strain evidence="1 2">JCM 16109</strain>
    </source>
</reference>
<gene>
    <name evidence="1" type="ORF">MBEHAL_0616</name>
</gene>
<sequence>MAAGCVVIAADHPESAVDEVVDDADFLAAPTVDGVADVLERALNGERPPTDPVERARKFSWDRLRGMHWTRICHD</sequence>
<keyword evidence="1" id="KW-0808">Transferase</keyword>
<dbReference type="EMBL" id="BATA01000009">
    <property type="protein sequence ID" value="GAD51856.1"/>
    <property type="molecule type" value="Genomic_DNA"/>
</dbReference>
<dbReference type="AlphaFoldDB" id="U2YDU3"/>
<organism evidence="1 2">
    <name type="scientific">Halarchaeum acidiphilum MH1-52-1</name>
    <dbReference type="NCBI Taxonomy" id="1261545"/>
    <lineage>
        <taxon>Archaea</taxon>
        <taxon>Methanobacteriati</taxon>
        <taxon>Methanobacteriota</taxon>
        <taxon>Stenosarchaea group</taxon>
        <taxon>Halobacteria</taxon>
        <taxon>Halobacteriales</taxon>
        <taxon>Halobacteriaceae</taxon>
    </lineage>
</organism>
<protein>
    <submittedName>
        <fullName evidence="1">Hexosyltransferase</fullName>
    </submittedName>
</protein>
<dbReference type="GO" id="GO:0016740">
    <property type="term" value="F:transferase activity"/>
    <property type="evidence" value="ECO:0007669"/>
    <property type="project" value="UniProtKB-KW"/>
</dbReference>
<dbReference type="Proteomes" id="UP000016986">
    <property type="component" value="Unassembled WGS sequence"/>
</dbReference>
<evidence type="ECO:0000313" key="2">
    <source>
        <dbReference type="Proteomes" id="UP000016986"/>
    </source>
</evidence>
<dbReference type="RefSeq" id="WP_021779772.1">
    <property type="nucleotide sequence ID" value="NZ_BANO01000136.1"/>
</dbReference>
<dbReference type="eggNOG" id="arCOG01403">
    <property type="taxonomic scope" value="Archaea"/>
</dbReference>
<keyword evidence="2" id="KW-1185">Reference proteome</keyword>
<comment type="caution">
    <text evidence="1">The sequence shown here is derived from an EMBL/GenBank/DDBJ whole genome shotgun (WGS) entry which is preliminary data.</text>
</comment>
<dbReference type="SUPFAM" id="SSF53756">
    <property type="entry name" value="UDP-Glycosyltransferase/glycogen phosphorylase"/>
    <property type="match status" value="1"/>
</dbReference>
<name>U2YDU3_9EURY</name>
<proteinExistence type="predicted"/>
<evidence type="ECO:0000313" key="1">
    <source>
        <dbReference type="EMBL" id="GAD51856.1"/>
    </source>
</evidence>